<comment type="caution">
    <text evidence="6">The sequence shown here is derived from an EMBL/GenBank/DDBJ whole genome shotgun (WGS) entry which is preliminary data.</text>
</comment>
<reference evidence="6" key="1">
    <citation type="journal article" date="2022" name="Plant J.">
        <title>Strategies of tolerance reflected in two North American maple genomes.</title>
        <authorList>
            <person name="McEvoy S.L."/>
            <person name="Sezen U.U."/>
            <person name="Trouern-Trend A."/>
            <person name="McMahon S.M."/>
            <person name="Schaberg P.G."/>
            <person name="Yang J."/>
            <person name="Wegrzyn J.L."/>
            <person name="Swenson N.G."/>
        </authorList>
    </citation>
    <scope>NUCLEOTIDE SEQUENCE</scope>
    <source>
        <strain evidence="6">NS2018</strain>
    </source>
</reference>
<keyword evidence="4" id="KW-0812">Transmembrane</keyword>
<organism evidence="6 7">
    <name type="scientific">Acer saccharum</name>
    <name type="common">Sugar maple</name>
    <dbReference type="NCBI Taxonomy" id="4024"/>
    <lineage>
        <taxon>Eukaryota</taxon>
        <taxon>Viridiplantae</taxon>
        <taxon>Streptophyta</taxon>
        <taxon>Embryophyta</taxon>
        <taxon>Tracheophyta</taxon>
        <taxon>Spermatophyta</taxon>
        <taxon>Magnoliopsida</taxon>
        <taxon>eudicotyledons</taxon>
        <taxon>Gunneridae</taxon>
        <taxon>Pentapetalae</taxon>
        <taxon>rosids</taxon>
        <taxon>malvids</taxon>
        <taxon>Sapindales</taxon>
        <taxon>Sapindaceae</taxon>
        <taxon>Hippocastanoideae</taxon>
        <taxon>Acereae</taxon>
        <taxon>Acer</taxon>
    </lineage>
</organism>
<evidence type="ECO:0000256" key="4">
    <source>
        <dbReference type="SAM" id="Phobius"/>
    </source>
</evidence>
<sequence length="377" mass="43778">MSVSCSGLRFNYQMMEGIHRSHPGHGLKLKNYEQIYKCNGCKEFGIGPGYRCEQCDFNLHRECMLPKSETTYGLFKSLIFKFFARLPYDNDGRRLERICDVCGKPVTGFAYFCEENDQCLHPFCHVFPSILEVDDRAVKFKLLDKAAALSSLKCLWCKKKRLEGSPVLGNIPGWFYVSTCDEYHFHVYCCNEMMLENSLEMCIRGILKTKRSTTKAISSTMSMSTMFVITNVVLELLSAVLDQVSSMNKLHCALFGMLISFAAMFTCIFELIFEARKRKLIWKCRRTLYPCLDVILEIKEYISLLVPLRIWLDWFVLFCQCIVATIRYCFLQRHADNPIKISVFPIIFAFGLLFSQILKNRERRNQVSEDEDEMPLV</sequence>
<dbReference type="PANTHER" id="PTHR46477">
    <property type="entry name" value="CYSTEINE/HISTIDINE-RICH C1 DOMAIN FAMILY PROTEIN"/>
    <property type="match status" value="1"/>
</dbReference>
<evidence type="ECO:0000313" key="6">
    <source>
        <dbReference type="EMBL" id="KAK0591869.1"/>
    </source>
</evidence>
<keyword evidence="4" id="KW-0472">Membrane</keyword>
<feature type="domain" description="Phorbol-ester/DAG-type" evidence="5">
    <location>
        <begin position="24"/>
        <end position="71"/>
    </location>
</feature>
<gene>
    <name evidence="6" type="ORF">LWI29_009493</name>
</gene>
<evidence type="ECO:0000256" key="2">
    <source>
        <dbReference type="ARBA" id="ARBA00022737"/>
    </source>
</evidence>
<dbReference type="Gene3D" id="3.30.60.20">
    <property type="match status" value="1"/>
</dbReference>
<dbReference type="EMBL" id="JAUESC010000380">
    <property type="protein sequence ID" value="KAK0591869.1"/>
    <property type="molecule type" value="Genomic_DNA"/>
</dbReference>
<keyword evidence="4" id="KW-1133">Transmembrane helix</keyword>
<name>A0AA39SMX9_ACESA</name>
<dbReference type="InterPro" id="IPR004146">
    <property type="entry name" value="DC1"/>
</dbReference>
<dbReference type="AlphaFoldDB" id="A0AA39SMX9"/>
<evidence type="ECO:0000313" key="7">
    <source>
        <dbReference type="Proteomes" id="UP001168877"/>
    </source>
</evidence>
<dbReference type="PANTHER" id="PTHR46477:SF5">
    <property type="entry name" value="PHORBOL-ESTER_DAG-TYPE DOMAIN-CONTAINING PROTEIN"/>
    <property type="match status" value="1"/>
</dbReference>
<feature type="transmembrane region" description="Helical" evidence="4">
    <location>
        <begin position="308"/>
        <end position="327"/>
    </location>
</feature>
<feature type="transmembrane region" description="Helical" evidence="4">
    <location>
        <begin position="253"/>
        <end position="273"/>
    </location>
</feature>
<keyword evidence="7" id="KW-1185">Reference proteome</keyword>
<evidence type="ECO:0000256" key="1">
    <source>
        <dbReference type="ARBA" id="ARBA00022723"/>
    </source>
</evidence>
<feature type="transmembrane region" description="Helical" evidence="4">
    <location>
        <begin position="339"/>
        <end position="358"/>
    </location>
</feature>
<evidence type="ECO:0000256" key="3">
    <source>
        <dbReference type="ARBA" id="ARBA00022833"/>
    </source>
</evidence>
<proteinExistence type="predicted"/>
<accession>A0AA39SMX9</accession>
<dbReference type="GO" id="GO:0046872">
    <property type="term" value="F:metal ion binding"/>
    <property type="evidence" value="ECO:0007669"/>
    <property type="project" value="UniProtKB-KW"/>
</dbReference>
<reference evidence="6" key="2">
    <citation type="submission" date="2023-06" db="EMBL/GenBank/DDBJ databases">
        <authorList>
            <person name="Swenson N.G."/>
            <person name="Wegrzyn J.L."/>
            <person name="Mcevoy S.L."/>
        </authorList>
    </citation>
    <scope>NUCLEOTIDE SEQUENCE</scope>
    <source>
        <strain evidence="6">NS2018</strain>
        <tissue evidence="6">Leaf</tissue>
    </source>
</reference>
<keyword evidence="2" id="KW-0677">Repeat</keyword>
<dbReference type="PROSITE" id="PS50081">
    <property type="entry name" value="ZF_DAG_PE_2"/>
    <property type="match status" value="1"/>
</dbReference>
<evidence type="ECO:0000259" key="5">
    <source>
        <dbReference type="PROSITE" id="PS50081"/>
    </source>
</evidence>
<dbReference type="InterPro" id="IPR046349">
    <property type="entry name" value="C1-like_sf"/>
</dbReference>
<dbReference type="Pfam" id="PF03107">
    <property type="entry name" value="C1_2"/>
    <property type="match status" value="1"/>
</dbReference>
<dbReference type="Proteomes" id="UP001168877">
    <property type="component" value="Unassembled WGS sequence"/>
</dbReference>
<dbReference type="InterPro" id="IPR002219">
    <property type="entry name" value="PKC_DAG/PE"/>
</dbReference>
<protein>
    <recommendedName>
        <fullName evidence="5">Phorbol-ester/DAG-type domain-containing protein</fullName>
    </recommendedName>
</protein>
<dbReference type="SUPFAM" id="SSF57889">
    <property type="entry name" value="Cysteine-rich domain"/>
    <property type="match status" value="2"/>
</dbReference>
<keyword evidence="1" id="KW-0479">Metal-binding</keyword>
<keyword evidence="3" id="KW-0862">Zinc</keyword>
<feature type="transmembrane region" description="Helical" evidence="4">
    <location>
        <begin position="216"/>
        <end position="241"/>
    </location>
</feature>